<evidence type="ECO:0000313" key="3">
    <source>
        <dbReference type="EMBL" id="MDE1347983.1"/>
    </source>
</evidence>
<evidence type="ECO:0000313" key="4">
    <source>
        <dbReference type="EMBL" id="MDE1358515.1"/>
    </source>
</evidence>
<protein>
    <submittedName>
        <fullName evidence="3">Envelope stress response protein PspG</fullName>
    </submittedName>
</protein>
<accession>A0A7X6NBV3</accession>
<keyword evidence="1" id="KW-0472">Membrane</keyword>
<dbReference type="NCBIfam" id="TIGR02975">
    <property type="entry name" value="phageshock_pspG"/>
    <property type="match status" value="1"/>
</dbReference>
<sequence>MFELIFLLVFVATLLVTGMTMMTVFAAMVIAFIVMTLLGMIGVMLKLLPWILVIALGVWFFRNFVYSPRQKY</sequence>
<dbReference type="EMBL" id="JAKNAP010000067">
    <property type="protein sequence ID" value="MDE1358515.1"/>
    <property type="molecule type" value="Genomic_DNA"/>
</dbReference>
<dbReference type="EMBL" id="CP118711">
    <property type="protein sequence ID" value="WGK85554.1"/>
    <property type="molecule type" value="Genomic_DNA"/>
</dbReference>
<dbReference type="EMBL" id="JAKNAX010000065">
    <property type="protein sequence ID" value="MDE1347983.1"/>
    <property type="molecule type" value="Genomic_DNA"/>
</dbReference>
<dbReference type="InterPro" id="IPR014318">
    <property type="entry name" value="Phageshock_PspG"/>
</dbReference>
<dbReference type="Pfam" id="PF09583">
    <property type="entry name" value="Phageshock_PspG"/>
    <property type="match status" value="1"/>
</dbReference>
<evidence type="ECO:0000313" key="6">
    <source>
        <dbReference type="Proteomes" id="UP001140978"/>
    </source>
</evidence>
<dbReference type="AlphaFoldDB" id="A0A7X6NBV3"/>
<evidence type="ECO:0000256" key="1">
    <source>
        <dbReference type="SAM" id="Phobius"/>
    </source>
</evidence>
<dbReference type="RefSeq" id="WP_053311204.1">
    <property type="nucleotide sequence ID" value="NZ_CALYLG010000493.1"/>
</dbReference>
<dbReference type="Proteomes" id="UP001140978">
    <property type="component" value="Unassembled WGS sequence"/>
</dbReference>
<keyword evidence="1" id="KW-0812">Transmembrane</keyword>
<dbReference type="GeneID" id="79915740"/>
<gene>
    <name evidence="3" type="primary">pspG</name>
    <name evidence="4" type="ORF">L9W73_14535</name>
    <name evidence="2" type="ORF">L9W94_16070</name>
    <name evidence="3" type="ORF">L9X51_16350</name>
    <name evidence="5" type="ORF">PYE67_01490</name>
</gene>
<feature type="transmembrane region" description="Helical" evidence="1">
    <location>
        <begin position="36"/>
        <end position="61"/>
    </location>
</feature>
<dbReference type="Proteomes" id="UP001241226">
    <property type="component" value="Chromosome 1"/>
</dbReference>
<dbReference type="EMBL" id="JAKNBA010000035">
    <property type="protein sequence ID" value="MDE1243640.1"/>
    <property type="molecule type" value="Genomic_DNA"/>
</dbReference>
<name>A0A7X6NBV3_9VIBR</name>
<evidence type="ECO:0000313" key="5">
    <source>
        <dbReference type="EMBL" id="WGK85554.1"/>
    </source>
</evidence>
<proteinExistence type="predicted"/>
<organism evidence="3 6">
    <name type="scientific">Vibrio aestuarianus</name>
    <dbReference type="NCBI Taxonomy" id="28171"/>
    <lineage>
        <taxon>Bacteria</taxon>
        <taxon>Pseudomonadati</taxon>
        <taxon>Pseudomonadota</taxon>
        <taxon>Gammaproteobacteria</taxon>
        <taxon>Vibrionales</taxon>
        <taxon>Vibrionaceae</taxon>
        <taxon>Vibrio</taxon>
    </lineage>
</organism>
<keyword evidence="1" id="KW-1133">Transmembrane helix</keyword>
<evidence type="ECO:0000313" key="7">
    <source>
        <dbReference type="Proteomes" id="UP001241226"/>
    </source>
</evidence>
<dbReference type="Proteomes" id="UP001140979">
    <property type="component" value="Unassembled WGS sequence"/>
</dbReference>
<evidence type="ECO:0000313" key="2">
    <source>
        <dbReference type="EMBL" id="MDE1243640.1"/>
    </source>
</evidence>
<reference evidence="3 7" key="1">
    <citation type="submission" date="2022-02" db="EMBL/GenBank/DDBJ databases">
        <title>Emergence and expansion in Europe of a Vibrio aestuarianus clonal complex pathogenic for oysters.</title>
        <authorList>
            <person name="Mesnil A."/>
            <person name="Travers M.-A."/>
        </authorList>
    </citation>
    <scope>NUCLEOTIDE SEQUENCE</scope>
    <source>
        <strain evidence="4">151-ITT-15-cp-1</strain>
        <strain evidence="2">19_064_11T1</strain>
        <strain evidence="3">19_064_15T1</strain>
        <strain evidence="5 7">U17</strain>
    </source>
</reference>
<dbReference type="Proteomes" id="UP001140973">
    <property type="component" value="Unassembled WGS sequence"/>
</dbReference>